<accession>A0ABX6QU92</accession>
<dbReference type="InterPro" id="IPR018060">
    <property type="entry name" value="HTH_AraC"/>
</dbReference>
<keyword evidence="5" id="KW-1185">Reference proteome</keyword>
<evidence type="ECO:0000256" key="1">
    <source>
        <dbReference type="ARBA" id="ARBA00023015"/>
    </source>
</evidence>
<dbReference type="InterPro" id="IPR002818">
    <property type="entry name" value="DJ-1/PfpI"/>
</dbReference>
<protein>
    <submittedName>
        <fullName evidence="4">Helix-turn-helix domain-containing protein</fullName>
    </submittedName>
</protein>
<dbReference type="SUPFAM" id="SSF46689">
    <property type="entry name" value="Homeodomain-like"/>
    <property type="match status" value="2"/>
</dbReference>
<evidence type="ECO:0000259" key="3">
    <source>
        <dbReference type="PROSITE" id="PS01124"/>
    </source>
</evidence>
<geneLocation type="plasmid" evidence="4 5">
    <name>pPRADMK78_01</name>
</geneLocation>
<evidence type="ECO:0000256" key="2">
    <source>
        <dbReference type="ARBA" id="ARBA00023163"/>
    </source>
</evidence>
<dbReference type="PANTHER" id="PTHR43130">
    <property type="entry name" value="ARAC-FAMILY TRANSCRIPTIONAL REGULATOR"/>
    <property type="match status" value="1"/>
</dbReference>
<dbReference type="InterPro" id="IPR009057">
    <property type="entry name" value="Homeodomain-like_sf"/>
</dbReference>
<dbReference type="Gene3D" id="3.40.50.880">
    <property type="match status" value="1"/>
</dbReference>
<feature type="domain" description="HTH araC/xylS-type" evidence="3">
    <location>
        <begin position="246"/>
        <end position="344"/>
    </location>
</feature>
<dbReference type="PANTHER" id="PTHR43130:SF3">
    <property type="entry name" value="HTH-TYPE TRANSCRIPTIONAL REGULATOR RV1931C"/>
    <property type="match status" value="1"/>
</dbReference>
<dbReference type="Pfam" id="PF12833">
    <property type="entry name" value="HTH_18"/>
    <property type="match status" value="1"/>
</dbReference>
<keyword evidence="2" id="KW-0804">Transcription</keyword>
<keyword evidence="4" id="KW-0614">Plasmid</keyword>
<dbReference type="SUPFAM" id="SSF52317">
    <property type="entry name" value="Class I glutamine amidotransferase-like"/>
    <property type="match status" value="1"/>
</dbReference>
<evidence type="ECO:0000313" key="4">
    <source>
        <dbReference type="EMBL" id="QLF71777.1"/>
    </source>
</evidence>
<dbReference type="Pfam" id="PF01965">
    <property type="entry name" value="DJ-1_PfpI"/>
    <property type="match status" value="1"/>
</dbReference>
<keyword evidence="1" id="KW-0805">Transcription regulation</keyword>
<sequence length="349" mass="37570">MQEAPPDSGTDIAATRGVADQRPTRRIGFFVYDGMAASDILWEVDMFRLAPVIAEAEGLSCPTFETQIIGLEAGPIATWSGYRIVADRALSELGARLDLLYLGSAAPENQARLASDPRFSRAIATIAASGCRIVAVGSAALILGQVGLLKGRRATIHSVAADAFRAAFPAVEFDPDPLWVEDGPIVTTAGSMPTVEFTLEVLERDCGRAMSFAIAKAGLLPMRRGSSQSRLSAALVMQMEASDRFDGMLQWLTENLHVQVTVADLADLAGMSPRNFARRFVERTGTTPAKFVETLRAERARQLIETTALPLVRVAERSGLRDEQSLRRALVKAFGKTPSALRTAATPNP</sequence>
<name>A0ABX6QU92_9HYPH</name>
<dbReference type="SMART" id="SM00342">
    <property type="entry name" value="HTH_ARAC"/>
    <property type="match status" value="1"/>
</dbReference>
<evidence type="ECO:0000313" key="5">
    <source>
        <dbReference type="Proteomes" id="UP000308530"/>
    </source>
</evidence>
<dbReference type="RefSeq" id="WP_138289778.1">
    <property type="nucleotide sequence ID" value="NZ_CP058351.1"/>
</dbReference>
<dbReference type="InterPro" id="IPR029062">
    <property type="entry name" value="Class_I_gatase-like"/>
</dbReference>
<dbReference type="EMBL" id="CP058351">
    <property type="protein sequence ID" value="QLF71777.1"/>
    <property type="molecule type" value="Genomic_DNA"/>
</dbReference>
<gene>
    <name evidence="4" type="ORF">FE840_019350</name>
</gene>
<reference evidence="4 5" key="1">
    <citation type="submission" date="2020-06" db="EMBL/GenBank/DDBJ databases">
        <title>Genome sequence of Rhizobium sp strain ADMK78.</title>
        <authorList>
            <person name="Rahi P."/>
        </authorList>
    </citation>
    <scope>NUCLEOTIDE SEQUENCE [LARGE SCALE GENOMIC DNA]</scope>
    <source>
        <strain evidence="4 5">ADMK78</strain>
        <plasmid evidence="4 5">pPRADMK78_01</plasmid>
    </source>
</reference>
<dbReference type="Gene3D" id="1.10.10.60">
    <property type="entry name" value="Homeodomain-like"/>
    <property type="match status" value="1"/>
</dbReference>
<dbReference type="PROSITE" id="PS01124">
    <property type="entry name" value="HTH_ARAC_FAMILY_2"/>
    <property type="match status" value="1"/>
</dbReference>
<organism evidence="4 5">
    <name type="scientific">Peteryoungia desertarenae</name>
    <dbReference type="NCBI Taxonomy" id="1813451"/>
    <lineage>
        <taxon>Bacteria</taxon>
        <taxon>Pseudomonadati</taxon>
        <taxon>Pseudomonadota</taxon>
        <taxon>Alphaproteobacteria</taxon>
        <taxon>Hyphomicrobiales</taxon>
        <taxon>Rhizobiaceae</taxon>
        <taxon>Peteryoungia</taxon>
    </lineage>
</organism>
<dbReference type="Proteomes" id="UP000308530">
    <property type="component" value="Plasmid pPRADMK78_01"/>
</dbReference>
<proteinExistence type="predicted"/>
<dbReference type="InterPro" id="IPR052158">
    <property type="entry name" value="INH-QAR"/>
</dbReference>